<dbReference type="AlphaFoldDB" id="A0AAV9X2S3"/>
<keyword evidence="1" id="KW-0472">Membrane</keyword>
<comment type="caution">
    <text evidence="2">The sequence shown here is derived from an EMBL/GenBank/DDBJ whole genome shotgun (WGS) entry which is preliminary data.</text>
</comment>
<feature type="transmembrane region" description="Helical" evidence="1">
    <location>
        <begin position="372"/>
        <end position="391"/>
    </location>
</feature>
<dbReference type="InterPro" id="IPR002523">
    <property type="entry name" value="MgTranspt_CorA/ZnTranspt_ZntB"/>
</dbReference>
<evidence type="ECO:0000256" key="1">
    <source>
        <dbReference type="SAM" id="Phobius"/>
    </source>
</evidence>
<reference evidence="2 3" key="1">
    <citation type="submission" date="2019-10" db="EMBL/GenBank/DDBJ databases">
        <authorList>
            <person name="Palmer J.M."/>
        </authorList>
    </citation>
    <scope>NUCLEOTIDE SEQUENCE [LARGE SCALE GENOMIC DNA]</scope>
    <source>
        <strain evidence="2 3">TWF694</strain>
    </source>
</reference>
<dbReference type="Pfam" id="PF01544">
    <property type="entry name" value="CorA"/>
    <property type="match status" value="1"/>
</dbReference>
<proteinExistence type="predicted"/>
<dbReference type="Gene3D" id="1.20.58.340">
    <property type="entry name" value="Magnesium transport protein CorA, transmembrane region"/>
    <property type="match status" value="1"/>
</dbReference>
<sequence length="402" mass="46156">MGQIIMDELIPVNIFEQKGEKWAFRQTDLNTYLSLAPTSTCFVFMESEKLQGNDHRSAKLHSKLEAFYGMPSEIWTDVHWEANGYYGCRDSKLDRHDTWFRYLIKQLIKEPSSKDELNYTYTWFKMAFFTTWSQAGPKSILCLDCPQEMTMSVRGSLDNACPDHFLADPYSFHQIIIRGIVNVYDNSIWRIRDVVRHVEKHRAHVNKPEPDYDHLHELARHVIHSTETLIVSTHQTEQIMLRQRTRMDRSNAPEEELRCMRQIGDNLMFYWGMIHAFKCRSESMQARHQNEISLTFNTVAQYQSQLAAVDAAAMRVIAVLSAAFLPATFVSAIFSMSFFNNGGGGGTQSPDTTLSDSGGGGGDGWSLSSKFWIYWAFAIPLTVIAMVLLCYSNKILRKLKLI</sequence>
<gene>
    <name evidence="2" type="ORF">TWF694_002702</name>
</gene>
<accession>A0AAV9X2S3</accession>
<dbReference type="EMBL" id="JAVHJO010000011">
    <property type="protein sequence ID" value="KAK6533771.1"/>
    <property type="molecule type" value="Genomic_DNA"/>
</dbReference>
<dbReference type="GO" id="GO:0046873">
    <property type="term" value="F:metal ion transmembrane transporter activity"/>
    <property type="evidence" value="ECO:0007669"/>
    <property type="project" value="InterPro"/>
</dbReference>
<name>A0AAV9X2S3_9PEZI</name>
<keyword evidence="3" id="KW-1185">Reference proteome</keyword>
<keyword evidence="1" id="KW-0812">Transmembrane</keyword>
<keyword evidence="1" id="KW-1133">Transmembrane helix</keyword>
<organism evidence="2 3">
    <name type="scientific">Orbilia ellipsospora</name>
    <dbReference type="NCBI Taxonomy" id="2528407"/>
    <lineage>
        <taxon>Eukaryota</taxon>
        <taxon>Fungi</taxon>
        <taxon>Dikarya</taxon>
        <taxon>Ascomycota</taxon>
        <taxon>Pezizomycotina</taxon>
        <taxon>Orbiliomycetes</taxon>
        <taxon>Orbiliales</taxon>
        <taxon>Orbiliaceae</taxon>
        <taxon>Orbilia</taxon>
    </lineage>
</organism>
<evidence type="ECO:0000313" key="2">
    <source>
        <dbReference type="EMBL" id="KAK6533771.1"/>
    </source>
</evidence>
<protein>
    <submittedName>
        <fullName evidence="2">Uncharacterized protein</fullName>
    </submittedName>
</protein>
<feature type="transmembrane region" description="Helical" evidence="1">
    <location>
        <begin position="316"/>
        <end position="339"/>
    </location>
</feature>
<dbReference type="GO" id="GO:0016020">
    <property type="term" value="C:membrane"/>
    <property type="evidence" value="ECO:0007669"/>
    <property type="project" value="InterPro"/>
</dbReference>
<evidence type="ECO:0000313" key="3">
    <source>
        <dbReference type="Proteomes" id="UP001365542"/>
    </source>
</evidence>
<dbReference type="Proteomes" id="UP001365542">
    <property type="component" value="Unassembled WGS sequence"/>
</dbReference>